<dbReference type="PANTHER" id="PTHR32099">
    <property type="entry name" value="CYSTEINE-RICH REPEAT SECRETORY PROTEIN"/>
    <property type="match status" value="1"/>
</dbReference>
<keyword evidence="1 4" id="KW-0732">Signal</keyword>
<feature type="transmembrane region" description="Helical" evidence="3">
    <location>
        <begin position="292"/>
        <end position="311"/>
    </location>
</feature>
<dbReference type="InterPro" id="IPR038408">
    <property type="entry name" value="GNK2_sf"/>
</dbReference>
<feature type="domain" description="Gnk2-homologous" evidence="5">
    <location>
        <begin position="144"/>
        <end position="251"/>
    </location>
</feature>
<dbReference type="AlphaFoldDB" id="A0A7C8YWZ8"/>
<keyword evidence="3" id="KW-0812">Transmembrane</keyword>
<keyword evidence="2" id="KW-0677">Repeat</keyword>
<proteinExistence type="predicted"/>
<dbReference type="PROSITE" id="PS51473">
    <property type="entry name" value="GNK2"/>
    <property type="match status" value="2"/>
</dbReference>
<reference evidence="6" key="1">
    <citation type="journal article" date="2013" name="J. Plant Res.">
        <title>Effect of fungi and light on seed germination of three Opuntia species from semiarid lands of central Mexico.</title>
        <authorList>
            <person name="Delgado-Sanchez P."/>
            <person name="Jimenez-Bremont J.F."/>
            <person name="Guerrero-Gonzalez Mde L."/>
            <person name="Flores J."/>
        </authorList>
    </citation>
    <scope>NUCLEOTIDE SEQUENCE</scope>
    <source>
        <tissue evidence="6">Cladode</tissue>
    </source>
</reference>
<accession>A0A7C8YWZ8</accession>
<sequence length="312" mass="33806">MEKMASINWPDLHLIFLLIVCAVVPNSAADQYYLDSYCPNTTIFAPHSQYDTNLNTLLGSLSSNAASNPDGFYSRSIGDGTNDTVYGLFLCRGDLNTSSCSDCVNNATLELPAKYCPNIAEAIIWYEGCMVRYSSKSFFGKSEVFPGILAWNTHNFTDTNATVAQFGDAVRELMRNASSQAAMGGSEKKFSTISYNFSRSVTLYSLAQCTPDLSQKDCDHCLTYAISKLPISEGGRALLPSCNFRYEIYPFFKDLDAAPPTGGKPVHRIPNLSASPPASPASHMTGGAKKKVVAISVAISLPVFIIVLSGFI</sequence>
<dbReference type="InterPro" id="IPR002902">
    <property type="entry name" value="GNK2"/>
</dbReference>
<evidence type="ECO:0000313" key="6">
    <source>
        <dbReference type="EMBL" id="MBA4628115.1"/>
    </source>
</evidence>
<protein>
    <recommendedName>
        <fullName evidence="5">Gnk2-homologous domain-containing protein</fullName>
    </recommendedName>
</protein>
<reference evidence="6" key="2">
    <citation type="submission" date="2020-07" db="EMBL/GenBank/DDBJ databases">
        <authorList>
            <person name="Vera ALvarez R."/>
            <person name="Arias-Moreno D.M."/>
            <person name="Jimenez-Jacinto V."/>
            <person name="Jimenez-Bremont J.F."/>
            <person name="Swaminathan K."/>
            <person name="Moose S.P."/>
            <person name="Guerrero-Gonzalez M.L."/>
            <person name="Marino-Ramirez L."/>
            <person name="Landsman D."/>
            <person name="Rodriguez-Kessler M."/>
            <person name="Delgado-Sanchez P."/>
        </authorList>
    </citation>
    <scope>NUCLEOTIDE SEQUENCE</scope>
    <source>
        <tissue evidence="6">Cladode</tissue>
    </source>
</reference>
<keyword evidence="3" id="KW-0472">Membrane</keyword>
<dbReference type="FunFam" id="3.30.430.20:FF:000003">
    <property type="entry name" value="Cysteine-rich RLK (RECEPTOR-like protein kinase) 10"/>
    <property type="match status" value="1"/>
</dbReference>
<feature type="domain" description="Gnk2-homologous" evidence="5">
    <location>
        <begin position="32"/>
        <end position="138"/>
    </location>
</feature>
<evidence type="ECO:0000256" key="2">
    <source>
        <dbReference type="ARBA" id="ARBA00022737"/>
    </source>
</evidence>
<dbReference type="Gene3D" id="3.30.430.20">
    <property type="entry name" value="Gnk2 domain, C-X8-C-X2-C motif"/>
    <property type="match status" value="2"/>
</dbReference>
<dbReference type="CDD" id="cd23509">
    <property type="entry name" value="Gnk2-like"/>
    <property type="match status" value="2"/>
</dbReference>
<evidence type="ECO:0000256" key="3">
    <source>
        <dbReference type="SAM" id="Phobius"/>
    </source>
</evidence>
<keyword evidence="3" id="KW-1133">Transmembrane helix</keyword>
<dbReference type="Pfam" id="PF01657">
    <property type="entry name" value="Stress-antifung"/>
    <property type="match status" value="2"/>
</dbReference>
<evidence type="ECO:0000256" key="1">
    <source>
        <dbReference type="ARBA" id="ARBA00022729"/>
    </source>
</evidence>
<evidence type="ECO:0000259" key="5">
    <source>
        <dbReference type="PROSITE" id="PS51473"/>
    </source>
</evidence>
<feature type="chain" id="PRO_5028349142" description="Gnk2-homologous domain-containing protein" evidence="4">
    <location>
        <begin position="30"/>
        <end position="312"/>
    </location>
</feature>
<name>A0A7C8YWZ8_OPUST</name>
<feature type="signal peptide" evidence="4">
    <location>
        <begin position="1"/>
        <end position="29"/>
    </location>
</feature>
<organism evidence="6">
    <name type="scientific">Opuntia streptacantha</name>
    <name type="common">Prickly pear cactus</name>
    <name type="synonym">Opuntia cardona</name>
    <dbReference type="NCBI Taxonomy" id="393608"/>
    <lineage>
        <taxon>Eukaryota</taxon>
        <taxon>Viridiplantae</taxon>
        <taxon>Streptophyta</taxon>
        <taxon>Embryophyta</taxon>
        <taxon>Tracheophyta</taxon>
        <taxon>Spermatophyta</taxon>
        <taxon>Magnoliopsida</taxon>
        <taxon>eudicotyledons</taxon>
        <taxon>Gunneridae</taxon>
        <taxon>Pentapetalae</taxon>
        <taxon>Caryophyllales</taxon>
        <taxon>Cactineae</taxon>
        <taxon>Cactaceae</taxon>
        <taxon>Opuntioideae</taxon>
        <taxon>Opuntia</taxon>
    </lineage>
</organism>
<evidence type="ECO:0000256" key="4">
    <source>
        <dbReference type="SAM" id="SignalP"/>
    </source>
</evidence>
<dbReference type="EMBL" id="GISG01064774">
    <property type="protein sequence ID" value="MBA4628115.1"/>
    <property type="molecule type" value="Transcribed_RNA"/>
</dbReference>
<dbReference type="FunFam" id="3.30.430.20:FF:000002">
    <property type="entry name" value="Cysteine-rich receptor-like protein kinase 10"/>
    <property type="match status" value="1"/>
</dbReference>
<dbReference type="PANTHER" id="PTHR32099:SF42">
    <property type="entry name" value="CYSTEINE-RICH RECEPTOR-LIKE PROTEIN KINASE 9-RELATED"/>
    <property type="match status" value="1"/>
</dbReference>